<dbReference type="OrthoDB" id="10070583at2759"/>
<name>A0A819K376_9BILA</name>
<dbReference type="EMBL" id="CAJOAY010002286">
    <property type="protein sequence ID" value="CAF3939096.1"/>
    <property type="molecule type" value="Genomic_DNA"/>
</dbReference>
<evidence type="ECO:0000313" key="3">
    <source>
        <dbReference type="EMBL" id="CAF3939096.1"/>
    </source>
</evidence>
<dbReference type="EMBL" id="CAJNON010000791">
    <property type="protein sequence ID" value="CAF1379012.1"/>
    <property type="molecule type" value="Genomic_DNA"/>
</dbReference>
<reference evidence="3" key="1">
    <citation type="submission" date="2021-02" db="EMBL/GenBank/DDBJ databases">
        <authorList>
            <person name="Nowell W R."/>
        </authorList>
    </citation>
    <scope>NUCLEOTIDE SEQUENCE</scope>
</reference>
<proteinExistence type="predicted"/>
<evidence type="ECO:0000313" key="4">
    <source>
        <dbReference type="Proteomes" id="UP000663881"/>
    </source>
</evidence>
<comment type="caution">
    <text evidence="3">The sequence shown here is derived from an EMBL/GenBank/DDBJ whole genome shotgun (WGS) entry which is preliminary data.</text>
</comment>
<organism evidence="3 4">
    <name type="scientific">Adineta steineri</name>
    <dbReference type="NCBI Taxonomy" id="433720"/>
    <lineage>
        <taxon>Eukaryota</taxon>
        <taxon>Metazoa</taxon>
        <taxon>Spiralia</taxon>
        <taxon>Gnathifera</taxon>
        <taxon>Rotifera</taxon>
        <taxon>Eurotatoria</taxon>
        <taxon>Bdelloidea</taxon>
        <taxon>Adinetida</taxon>
        <taxon>Adinetidae</taxon>
        <taxon>Adineta</taxon>
    </lineage>
</organism>
<dbReference type="AlphaFoldDB" id="A0A819K376"/>
<gene>
    <name evidence="3" type="ORF">OKA104_LOCUS26276</name>
    <name evidence="2" type="ORF">VCS650_LOCUS35294</name>
</gene>
<dbReference type="Proteomes" id="UP000663891">
    <property type="component" value="Unassembled WGS sequence"/>
</dbReference>
<evidence type="ECO:0000256" key="1">
    <source>
        <dbReference type="SAM" id="Coils"/>
    </source>
</evidence>
<sequence>MHCCSWFCLKHGNEHQQHLKEDLKTLLDEAKELFDKIPELTIDSGRTICMNQLNQWAQMMHDIINRKHNELQEELDQKHKQIEKNKNSWATFMRNELEQNVGCVLMEQVQKDEIDGPKVDTARKGFHRLQQLFDSLNTKPLISLSNVGINQVDFDTYGLGLPKITVTNFFTENTVEIMNFSGEEQTDIDETNRSRQDMQMFTTSLSSGYRNYELEQRIINQQDMSKLYCFGQKLNVEDMKIIIYYALQNNTVRT</sequence>
<feature type="coiled-coil region" evidence="1">
    <location>
        <begin position="61"/>
        <end position="88"/>
    </location>
</feature>
<keyword evidence="1" id="KW-0175">Coiled coil</keyword>
<accession>A0A819K376</accession>
<protein>
    <submittedName>
        <fullName evidence="3">Uncharacterized protein</fullName>
    </submittedName>
</protein>
<dbReference type="Proteomes" id="UP000663881">
    <property type="component" value="Unassembled WGS sequence"/>
</dbReference>
<evidence type="ECO:0000313" key="2">
    <source>
        <dbReference type="EMBL" id="CAF1379012.1"/>
    </source>
</evidence>